<proteinExistence type="predicted"/>
<accession>X0X479</accession>
<evidence type="ECO:0000313" key="1">
    <source>
        <dbReference type="EMBL" id="GAG37999.1"/>
    </source>
</evidence>
<protein>
    <submittedName>
        <fullName evidence="1">Uncharacterized protein</fullName>
    </submittedName>
</protein>
<feature type="non-terminal residue" evidence="1">
    <location>
        <position position="252"/>
    </location>
</feature>
<comment type="caution">
    <text evidence="1">The sequence shown here is derived from an EMBL/GenBank/DDBJ whole genome shotgun (WGS) entry which is preliminary data.</text>
</comment>
<organism evidence="1">
    <name type="scientific">marine sediment metagenome</name>
    <dbReference type="NCBI Taxonomy" id="412755"/>
    <lineage>
        <taxon>unclassified sequences</taxon>
        <taxon>metagenomes</taxon>
        <taxon>ecological metagenomes</taxon>
    </lineage>
</organism>
<reference evidence="1" key="1">
    <citation type="journal article" date="2014" name="Front. Microbiol.">
        <title>High frequency of phylogenetically diverse reductive dehalogenase-homologous genes in deep subseafloor sedimentary metagenomes.</title>
        <authorList>
            <person name="Kawai M."/>
            <person name="Futagami T."/>
            <person name="Toyoda A."/>
            <person name="Takaki Y."/>
            <person name="Nishi S."/>
            <person name="Hori S."/>
            <person name="Arai W."/>
            <person name="Tsubouchi T."/>
            <person name="Morono Y."/>
            <person name="Uchiyama I."/>
            <person name="Ito T."/>
            <person name="Fujiyama A."/>
            <person name="Inagaki F."/>
            <person name="Takami H."/>
        </authorList>
    </citation>
    <scope>NUCLEOTIDE SEQUENCE</scope>
    <source>
        <strain evidence="1">Expedition CK06-06</strain>
    </source>
</reference>
<dbReference type="AlphaFoldDB" id="X0X479"/>
<name>X0X479_9ZZZZ</name>
<dbReference type="EMBL" id="BARS01041970">
    <property type="protein sequence ID" value="GAG37999.1"/>
    <property type="molecule type" value="Genomic_DNA"/>
</dbReference>
<sequence>TNYYNGVKARYLAEAGIQEAIARLREHVKSSAFDYEGEEWCAGATDAEWISESAPVYTVTSNIATNETATVEIVDEQRKININNASQQLLRWLLYNVSRHVCGDDPGNYGELPGNAIPDAQEISNNSPYETIEQLKQLDVFQENELFYDSFKEYVTVDSYRDRNSSYRSPVNINTAELWTLRSLFRYDYDDDDYDMIQWRINDLSEAIYDRVHDGGNPFTTWSDFKSFIDTYDGGVSLFDNDVVEGVNSNFN</sequence>
<gene>
    <name evidence="1" type="ORF">S01H1_63738</name>
</gene>
<feature type="non-terminal residue" evidence="1">
    <location>
        <position position="1"/>
    </location>
</feature>